<dbReference type="Proteomes" id="UP001295444">
    <property type="component" value="Chromosome 02"/>
</dbReference>
<evidence type="ECO:0000313" key="2">
    <source>
        <dbReference type="EMBL" id="CAH2252773.1"/>
    </source>
</evidence>
<evidence type="ECO:0000313" key="3">
    <source>
        <dbReference type="Proteomes" id="UP001295444"/>
    </source>
</evidence>
<accession>A0AAD1VRS5</accession>
<gene>
    <name evidence="2" type="ORF">PECUL_23A060935</name>
</gene>
<dbReference type="EMBL" id="OW240913">
    <property type="protein sequence ID" value="CAH2252773.1"/>
    <property type="molecule type" value="Genomic_DNA"/>
</dbReference>
<reference evidence="2" key="1">
    <citation type="submission" date="2022-03" db="EMBL/GenBank/DDBJ databases">
        <authorList>
            <person name="Alioto T."/>
            <person name="Alioto T."/>
            <person name="Gomez Garrido J."/>
        </authorList>
    </citation>
    <scope>NUCLEOTIDE SEQUENCE</scope>
</reference>
<dbReference type="AlphaFoldDB" id="A0AAD1VRS5"/>
<name>A0AAD1VRS5_PELCU</name>
<feature type="region of interest" description="Disordered" evidence="1">
    <location>
        <begin position="130"/>
        <end position="163"/>
    </location>
</feature>
<proteinExistence type="predicted"/>
<protein>
    <submittedName>
        <fullName evidence="2">Uncharacterized protein</fullName>
    </submittedName>
</protein>
<evidence type="ECO:0000256" key="1">
    <source>
        <dbReference type="SAM" id="MobiDB-lite"/>
    </source>
</evidence>
<feature type="region of interest" description="Disordered" evidence="1">
    <location>
        <begin position="32"/>
        <end position="54"/>
    </location>
</feature>
<organism evidence="2 3">
    <name type="scientific">Pelobates cultripes</name>
    <name type="common">Western spadefoot toad</name>
    <dbReference type="NCBI Taxonomy" id="61616"/>
    <lineage>
        <taxon>Eukaryota</taxon>
        <taxon>Metazoa</taxon>
        <taxon>Chordata</taxon>
        <taxon>Craniata</taxon>
        <taxon>Vertebrata</taxon>
        <taxon>Euteleostomi</taxon>
        <taxon>Amphibia</taxon>
        <taxon>Batrachia</taxon>
        <taxon>Anura</taxon>
        <taxon>Pelobatoidea</taxon>
        <taxon>Pelobatidae</taxon>
        <taxon>Pelobates</taxon>
    </lineage>
</organism>
<sequence length="163" mass="18542">MSGTVKALLEQLKKKLWRCRVAASLSRVSPCKKRQWKQSRKSEQKKKNKEADERLRLYEESKAAQEVMGHSRELVPSSLKWGMKDKGLWLSILPQRRPVYAKRQVSTDTTQEKGVFGHIINLSVNGLHHAMGQSSTERPPPKKMRPEWTLAGSPAKLNAKAAE</sequence>
<keyword evidence="3" id="KW-1185">Reference proteome</keyword>
<feature type="compositionally biased region" description="Basic residues" evidence="1">
    <location>
        <begin position="32"/>
        <end position="48"/>
    </location>
</feature>